<protein>
    <recommendedName>
        <fullName evidence="3">DUF1508 domain-containing protein</fullName>
    </recommendedName>
</protein>
<proteinExistence type="predicted"/>
<organism evidence="1 2">
    <name type="scientific">Amycolatopsis japonica</name>
    <dbReference type="NCBI Taxonomy" id="208439"/>
    <lineage>
        <taxon>Bacteria</taxon>
        <taxon>Bacillati</taxon>
        <taxon>Actinomycetota</taxon>
        <taxon>Actinomycetes</taxon>
        <taxon>Pseudonocardiales</taxon>
        <taxon>Pseudonocardiaceae</taxon>
        <taxon>Amycolatopsis</taxon>
        <taxon>Amycolatopsis japonica group</taxon>
    </lineage>
</organism>
<dbReference type="Gene3D" id="2.30.29.80">
    <property type="match status" value="1"/>
</dbReference>
<accession>A0A075V2T1</accession>
<dbReference type="Proteomes" id="UP000028492">
    <property type="component" value="Chromosome"/>
</dbReference>
<evidence type="ECO:0008006" key="3">
    <source>
        <dbReference type="Google" id="ProtNLM"/>
    </source>
</evidence>
<reference evidence="1 2" key="1">
    <citation type="journal article" date="2014" name="J. Biotechnol.">
        <title>Complete genome sequence of the actinobacterium Amycolatopsis japonica MG417-CF17(T) (=DSM 44213T) producing (S,S)-N,N'-ethylenediaminedisuccinic acid.</title>
        <authorList>
            <person name="Stegmann E."/>
            <person name="Albersmeier A."/>
            <person name="Spohn M."/>
            <person name="Gert H."/>
            <person name="Weber T."/>
            <person name="Wohlleben W."/>
            <person name="Kalinowski J."/>
            <person name="Ruckert C."/>
        </authorList>
    </citation>
    <scope>NUCLEOTIDE SEQUENCE [LARGE SCALE GENOMIC DNA]</scope>
    <source>
        <strain evidence="2">MG417-CF17 (DSM 44213)</strain>
    </source>
</reference>
<dbReference type="eggNOG" id="COG3422">
    <property type="taxonomic scope" value="Bacteria"/>
</dbReference>
<evidence type="ECO:0000313" key="1">
    <source>
        <dbReference type="EMBL" id="AIG78916.1"/>
    </source>
</evidence>
<dbReference type="KEGG" id="aja:AJAP_30470"/>
<dbReference type="SUPFAM" id="SSF160113">
    <property type="entry name" value="YegP-like"/>
    <property type="match status" value="2"/>
</dbReference>
<dbReference type="InterPro" id="IPR036913">
    <property type="entry name" value="YegP-like_sf"/>
</dbReference>
<dbReference type="HOGENOM" id="CLU_1821344_0_0_11"/>
<keyword evidence="2" id="KW-1185">Reference proteome</keyword>
<name>A0A075V2T1_9PSEU</name>
<dbReference type="STRING" id="208439.AJAP_30470"/>
<evidence type="ECO:0000313" key="2">
    <source>
        <dbReference type="Proteomes" id="UP000028492"/>
    </source>
</evidence>
<sequence>MTRGNSVAKNPRFQLVQTGEQTLRWRLLGGNNVSLGSAPEDYPRAEECLVAIAWLSTHISELTSDFSHLSGGRWRWRLHTGDRLVAIASHAYGRRIEAQRGLDRFRSATTEASIGEGIEMIADWRRKYRRDSGGHSPNRSP</sequence>
<dbReference type="EMBL" id="CP008953">
    <property type="protein sequence ID" value="AIG78916.1"/>
    <property type="molecule type" value="Genomic_DNA"/>
</dbReference>
<dbReference type="AlphaFoldDB" id="A0A075V2T1"/>
<gene>
    <name evidence="1" type="ORF">AJAP_30470</name>
</gene>